<dbReference type="NCBIfam" id="NF012179">
    <property type="entry name" value="CptA"/>
    <property type="match status" value="1"/>
</dbReference>
<name>A0AAQ1SUN3_9PSED</name>
<keyword evidence="2" id="KW-1003">Cell membrane</keyword>
<dbReference type="GO" id="GO:0005886">
    <property type="term" value="C:plasma membrane"/>
    <property type="evidence" value="ECO:0007669"/>
    <property type="project" value="UniProtKB-SubCell"/>
</dbReference>
<feature type="transmembrane region" description="Helical" evidence="8">
    <location>
        <begin position="161"/>
        <end position="179"/>
    </location>
</feature>
<dbReference type="Proteomes" id="UP000294335">
    <property type="component" value="Unassembled WGS sequence"/>
</dbReference>
<dbReference type="InterPro" id="IPR000917">
    <property type="entry name" value="Sulfatase_N"/>
</dbReference>
<protein>
    <recommendedName>
        <fullName evidence="9">Sulfatase N-terminal domain-containing protein</fullName>
    </recommendedName>
</protein>
<reference evidence="10 11" key="1">
    <citation type="submission" date="2018-02" db="EMBL/GenBank/DDBJ databases">
        <authorList>
            <person name="Dubost A."/>
        </authorList>
    </citation>
    <scope>NUCLEOTIDE SEQUENCE [LARGE SCALE GENOMIC DNA]</scope>
    <source>
        <strain evidence="11">JV551A3</strain>
    </source>
</reference>
<dbReference type="InterPro" id="IPR017850">
    <property type="entry name" value="Alkaline_phosphatase_core_sf"/>
</dbReference>
<comment type="subcellular location">
    <subcellularLocation>
        <location evidence="1">Cell membrane</location>
        <topology evidence="1">Multi-pass membrane protein</topology>
    </subcellularLocation>
</comment>
<comment type="caution">
    <text evidence="10">The sequence shown here is derived from an EMBL/GenBank/DDBJ whole genome shotgun (WGS) entry which is preliminary data.</text>
</comment>
<evidence type="ECO:0000256" key="5">
    <source>
        <dbReference type="ARBA" id="ARBA00022989"/>
    </source>
</evidence>
<dbReference type="EMBL" id="OPYN01000164">
    <property type="protein sequence ID" value="SPO61946.1"/>
    <property type="molecule type" value="Genomic_DNA"/>
</dbReference>
<dbReference type="SUPFAM" id="SSF53649">
    <property type="entry name" value="Alkaline phosphatase-like"/>
    <property type="match status" value="1"/>
</dbReference>
<evidence type="ECO:0000256" key="7">
    <source>
        <dbReference type="SAM" id="MobiDB-lite"/>
    </source>
</evidence>
<feature type="transmembrane region" description="Helical" evidence="8">
    <location>
        <begin position="80"/>
        <end position="101"/>
    </location>
</feature>
<feature type="transmembrane region" description="Helical" evidence="8">
    <location>
        <begin position="27"/>
        <end position="47"/>
    </location>
</feature>
<dbReference type="GO" id="GO:0009244">
    <property type="term" value="P:lipopolysaccharide core region biosynthetic process"/>
    <property type="evidence" value="ECO:0007669"/>
    <property type="project" value="TreeGrafter"/>
</dbReference>
<sequence>MAAKYDEAYVSHTPSPSSPKRVDWAGLGWLLLFFWYFSGVTQALLLFSGTTGFAGFRDAFFLSSLWLAPVLLLPRFTRATAAVIGLVLWAASLVGLSYFGIYRQEFSQSVIFVMFESNTAEAGEYFSQYFSAWLGLALLLYTLVAVLLWKRVRPVSLPLRSRLPVVALLLLANLVYPFYKQMVTQERSFADAAEKVQQRMEPAVPWQLLVGYRQYRQQLDNMQELLAQNAALPPLQNLRDNSGAAPRTLVLVLGESTTREHMHLYGYNRDTTPNLDALAASDKSLTVFSNVVSPRPYTIEVMQQILTFGNEQNPDRFLTDPSLINLMKQAGYKTFWITNQQTMTKRNTMLTTFSQQTDAPVYLNNQRNQNASQYDDVVLTPFEKALQDPAPNKFIIVHLLGTHMDYRYRYPNDYAHFNDRQGAPGKLTDDQVQTYNFYDNAVRYNDYVVSSLIKRYSASTANGFLLYLSDHGEDVYSSGNHDRLGRNEGAPTRPMYTIPFLLWTSPSWQAEHPRDLQAMADRPYSSSHLIHTLSDLAGLSYDRYEPAKSLVSPQFVVAPRWIGDPYRKDGLREFDDLPLDKAGREQETVSSGKTQNAGRLN</sequence>
<dbReference type="GO" id="GO:0016776">
    <property type="term" value="F:phosphotransferase activity, phosphate group as acceptor"/>
    <property type="evidence" value="ECO:0007669"/>
    <property type="project" value="TreeGrafter"/>
</dbReference>
<feature type="region of interest" description="Disordered" evidence="7">
    <location>
        <begin position="578"/>
        <end position="601"/>
    </location>
</feature>
<dbReference type="AlphaFoldDB" id="A0AAQ1SUN3"/>
<evidence type="ECO:0000256" key="8">
    <source>
        <dbReference type="SAM" id="Phobius"/>
    </source>
</evidence>
<dbReference type="NCBIfam" id="NF007933">
    <property type="entry name" value="PRK10649.1"/>
    <property type="match status" value="1"/>
</dbReference>
<feature type="compositionally biased region" description="Polar residues" evidence="7">
    <location>
        <begin position="588"/>
        <end position="601"/>
    </location>
</feature>
<feature type="domain" description="Sulfatase N-terminal" evidence="9">
    <location>
        <begin position="247"/>
        <end position="538"/>
    </location>
</feature>
<evidence type="ECO:0000256" key="2">
    <source>
        <dbReference type="ARBA" id="ARBA00022475"/>
    </source>
</evidence>
<keyword evidence="5 8" id="KW-1133">Transmembrane helix</keyword>
<dbReference type="Pfam" id="PF00884">
    <property type="entry name" value="Sulfatase"/>
    <property type="match status" value="1"/>
</dbReference>
<feature type="compositionally biased region" description="Basic and acidic residues" evidence="7">
    <location>
        <begin position="578"/>
        <end position="587"/>
    </location>
</feature>
<evidence type="ECO:0000256" key="3">
    <source>
        <dbReference type="ARBA" id="ARBA00022679"/>
    </source>
</evidence>
<dbReference type="InterPro" id="IPR058130">
    <property type="entry name" value="PEA_transf_C"/>
</dbReference>
<feature type="transmembrane region" description="Helical" evidence="8">
    <location>
        <begin position="130"/>
        <end position="149"/>
    </location>
</feature>
<evidence type="ECO:0000256" key="1">
    <source>
        <dbReference type="ARBA" id="ARBA00004651"/>
    </source>
</evidence>
<evidence type="ECO:0000313" key="11">
    <source>
        <dbReference type="Proteomes" id="UP000294335"/>
    </source>
</evidence>
<accession>A0AAQ1SUN3</accession>
<gene>
    <name evidence="10" type="primary">yijP</name>
    <name evidence="10" type="ORF">JV551A3_V1_1640022</name>
</gene>
<dbReference type="Gene3D" id="3.40.720.10">
    <property type="entry name" value="Alkaline Phosphatase, subunit A"/>
    <property type="match status" value="1"/>
</dbReference>
<keyword evidence="6 8" id="KW-0472">Membrane</keyword>
<dbReference type="PANTHER" id="PTHR30443:SF2">
    <property type="entry name" value="PHOSPHOETHANOLAMINE TRANSFERASE EPTC"/>
    <property type="match status" value="1"/>
</dbReference>
<keyword evidence="4 8" id="KW-0812">Transmembrane</keyword>
<keyword evidence="3" id="KW-0808">Transferase</keyword>
<dbReference type="PANTHER" id="PTHR30443">
    <property type="entry name" value="INNER MEMBRANE PROTEIN"/>
    <property type="match status" value="1"/>
</dbReference>
<organism evidence="10 11">
    <name type="scientific">Pseudomonas inefficax</name>
    <dbReference type="NCBI Taxonomy" id="2078786"/>
    <lineage>
        <taxon>Bacteria</taxon>
        <taxon>Pseudomonadati</taxon>
        <taxon>Pseudomonadota</taxon>
        <taxon>Gammaproteobacteria</taxon>
        <taxon>Pseudomonadales</taxon>
        <taxon>Pseudomonadaceae</taxon>
        <taxon>Pseudomonas</taxon>
    </lineage>
</organism>
<dbReference type="InterPro" id="IPR047787">
    <property type="entry name" value="EptC/CptA"/>
</dbReference>
<proteinExistence type="predicted"/>
<dbReference type="InterPro" id="IPR040423">
    <property type="entry name" value="PEA_transferase"/>
</dbReference>
<evidence type="ECO:0000313" key="10">
    <source>
        <dbReference type="EMBL" id="SPO61946.1"/>
    </source>
</evidence>
<keyword evidence="11" id="KW-1185">Reference proteome</keyword>
<evidence type="ECO:0000256" key="4">
    <source>
        <dbReference type="ARBA" id="ARBA00022692"/>
    </source>
</evidence>
<feature type="transmembrane region" description="Helical" evidence="8">
    <location>
        <begin position="53"/>
        <end position="73"/>
    </location>
</feature>
<evidence type="ECO:0000259" key="9">
    <source>
        <dbReference type="Pfam" id="PF00884"/>
    </source>
</evidence>
<dbReference type="CDD" id="cd16017">
    <property type="entry name" value="LptA"/>
    <property type="match status" value="1"/>
</dbReference>
<evidence type="ECO:0000256" key="6">
    <source>
        <dbReference type="ARBA" id="ARBA00023136"/>
    </source>
</evidence>